<dbReference type="Pfam" id="PF00035">
    <property type="entry name" value="dsrm"/>
    <property type="match status" value="1"/>
</dbReference>
<evidence type="ECO:0000313" key="3">
    <source>
        <dbReference type="EMBL" id="AEX63024.1"/>
    </source>
</evidence>
<feature type="domain" description="DRBM" evidence="2">
    <location>
        <begin position="3"/>
        <end position="74"/>
    </location>
</feature>
<dbReference type="CDD" id="cd00048">
    <property type="entry name" value="DSRM_SF"/>
    <property type="match status" value="1"/>
</dbReference>
<sequence>MSAKNKLQEYFQKNKLPLPIYSSTSIGAAHEKKWTSNITVIINNKEYTLIGDKYYNSKTESQLKVAEQMLDHINNQNKSNKIENLPESNSSNTKKLKYIY</sequence>
<gene>
    <name evidence="3" type="ORF">mv_R822</name>
</gene>
<dbReference type="InterPro" id="IPR014720">
    <property type="entry name" value="dsRBD_dom"/>
</dbReference>
<organism evidence="3">
    <name type="scientific">Moumouvirus sp. 'Monve'</name>
    <dbReference type="NCBI Taxonomy" id="1128131"/>
    <lineage>
        <taxon>Viruses</taxon>
        <taxon>Varidnaviria</taxon>
        <taxon>Bamfordvirae</taxon>
        <taxon>Nucleocytoviricota</taxon>
        <taxon>Megaviricetes</taxon>
        <taxon>Imitervirales</taxon>
        <taxon>Mimiviridae</taxon>
        <taxon>Megamimivirinae</taxon>
        <taxon>Moumouvirus</taxon>
    </lineage>
</organism>
<name>H2EFX2_9VIRU</name>
<proteinExistence type="predicted"/>
<dbReference type="SUPFAM" id="SSF54768">
    <property type="entry name" value="dsRNA-binding domain-like"/>
    <property type="match status" value="1"/>
</dbReference>
<reference evidence="3" key="1">
    <citation type="submission" date="2011-10" db="EMBL/GenBank/DDBJ databases">
        <title>Provirophages and transpovirons: unique mobilome of giant viruses.</title>
        <authorList>
            <person name="Desnues C."/>
            <person name="LaScola B."/>
            <person name="Yutin N."/>
            <person name="Fournous G."/>
            <person name="Koonin E."/>
            <person name="Raoult D."/>
        </authorList>
    </citation>
    <scope>NUCLEOTIDE SEQUENCE</scope>
    <source>
        <strain evidence="3">Mv13-mv</strain>
    </source>
</reference>
<accession>H2EFX2</accession>
<dbReference type="Gene3D" id="3.30.160.20">
    <property type="match status" value="1"/>
</dbReference>
<evidence type="ECO:0000259" key="2">
    <source>
        <dbReference type="SMART" id="SM00358"/>
    </source>
</evidence>
<dbReference type="SMART" id="SM00358">
    <property type="entry name" value="DSRM"/>
    <property type="match status" value="1"/>
</dbReference>
<evidence type="ECO:0000256" key="1">
    <source>
        <dbReference type="SAM" id="MobiDB-lite"/>
    </source>
</evidence>
<protein>
    <recommendedName>
        <fullName evidence="2">DRBM domain-containing protein</fullName>
    </recommendedName>
</protein>
<dbReference type="EMBL" id="JN885999">
    <property type="protein sequence ID" value="AEX63024.1"/>
    <property type="molecule type" value="Genomic_DNA"/>
</dbReference>
<feature type="region of interest" description="Disordered" evidence="1">
    <location>
        <begin position="74"/>
        <end position="100"/>
    </location>
</feature>